<evidence type="ECO:0000313" key="6">
    <source>
        <dbReference type="Proteomes" id="UP001152484"/>
    </source>
</evidence>
<keyword evidence="6" id="KW-1185">Reference proteome</keyword>
<dbReference type="OrthoDB" id="645871at2759"/>
<dbReference type="Pfam" id="PF20430">
    <property type="entry name" value="Eplus_motif"/>
    <property type="match status" value="1"/>
</dbReference>
<sequence length="1081" mass="121408">MLLLRRLHYYNYKQTTSFTSSALAASDLPRLIPANTQQLPKEQTSRFQTRYNKCDLTASQCSAPNWVETSTALPETHASFSPLFSGMYGFLVEKYRFSSPENDAKHLHLEVVKNGYAQELFLGNYLIHLYVKNCDMDGARDMFDEMPDRNLISWSSLITGYAQNDMPYEACESLRSMVRSGYVPNHYTFGSALRACQSLGASGLRLGMQIHALSLKTPYSSDVVVCNVLISMYKLCGDPGKYAWHVFCGIEAKNSVSWNSIISFYSQRGDVFAAFSIFSHMQKDCMDFNCKANEGTFSSLITAAPSHGNHGLLLLEQVMGRIEKSGFSKDLYVSTALVCSFGRLGCLDEALKIFKQMSVRNAVSMNGLMVGLIRLNRGEDAARVFVEIRDSVDVNYFSLVVLLSAFPEFSLLVEGKRRGKELHAYAIRTGLCNSKIAIGNGLINMYAKCGAVKESISAFNLMPDKDVTSWNSLISALDQNEHFEDAVSHFRMMRSIGMMPSNFNMISALSSCRSLDWTRMGSAIHCEAIKLGLDLDVSVSNALLALYADVGLLNECKKVFSFMPEHDVVSWNSIIGAFNDTEESVFYSIECFMEMMCHGWGPNQVTFINILSAISSLSLIGLASQIHALALKHNAMDDVSIENAFLTCYGKCGQMDDCENMFSRMPEWRRDDMSWNSMICGYIHNELLSKAMDLIWLMLHNGQRLDRFTLSTVLSACASVATLERGMEVHACGTRACLEFDVVVGSALVDMYAKCGRIDYASRFFELMPERNVYSWNSMISSYARHGLGHKALEVFEKMKAEGQMPDHVTFVGVLSACSHIGLVGQGLDHFESMRSVYLLTPRIEHFSCVVDLLGRAGELDKMEGFIQTMPVRPNTLIWRTVLGACGRASGRKRDLGRKASQMLLELEPQNAVNYVLLANMHASGGKWEDVAEARRAMREAEARKEKGCSWVSMKDGIHIFFAGDRLHPDTDAIYEKLRDLHKKMKAAGYVAQIKFALYDLDMENKEELLSYHSERIAIAFVLTRKKSQLPIRIMKNLRVCGDCHSAFKYMSQIVGREIILRDSIRFHHFADGICSCNDYW</sequence>
<dbReference type="GO" id="GO:0009451">
    <property type="term" value="P:RNA modification"/>
    <property type="evidence" value="ECO:0007669"/>
    <property type="project" value="InterPro"/>
</dbReference>
<protein>
    <recommendedName>
        <fullName evidence="4">DYW domain-containing protein</fullName>
    </recommendedName>
</protein>
<dbReference type="FunFam" id="1.25.40.10:FF:000425">
    <property type="entry name" value="Pentatricopeptide repeat-containing protein At3g26540"/>
    <property type="match status" value="1"/>
</dbReference>
<dbReference type="AlphaFoldDB" id="A0A9P0Z7K2"/>
<dbReference type="GO" id="GO:0003723">
    <property type="term" value="F:RNA binding"/>
    <property type="evidence" value="ECO:0007669"/>
    <property type="project" value="InterPro"/>
</dbReference>
<dbReference type="InterPro" id="IPR032867">
    <property type="entry name" value="DYW_dom"/>
</dbReference>
<dbReference type="FunFam" id="1.25.40.10:FF:000366">
    <property type="entry name" value="Pentatricopeptide (PPR) repeat-containing protein"/>
    <property type="match status" value="1"/>
</dbReference>
<dbReference type="PANTHER" id="PTHR47926">
    <property type="entry name" value="PENTATRICOPEPTIDE REPEAT-CONTAINING PROTEIN"/>
    <property type="match status" value="1"/>
</dbReference>
<dbReference type="FunFam" id="1.25.40.10:FF:000031">
    <property type="entry name" value="Pentatricopeptide repeat-containing protein mitochondrial"/>
    <property type="match status" value="1"/>
</dbReference>
<dbReference type="Pfam" id="PF01535">
    <property type="entry name" value="PPR"/>
    <property type="match status" value="8"/>
</dbReference>
<dbReference type="FunFam" id="1.25.40.10:FF:000073">
    <property type="entry name" value="Pentatricopeptide repeat-containing protein chloroplastic"/>
    <property type="match status" value="1"/>
</dbReference>
<evidence type="ECO:0000313" key="5">
    <source>
        <dbReference type="EMBL" id="CAH9089391.1"/>
    </source>
</evidence>
<evidence type="ECO:0000259" key="4">
    <source>
        <dbReference type="Pfam" id="PF14432"/>
    </source>
</evidence>
<gene>
    <name evidence="5" type="ORF">CEURO_LOCUS10894</name>
</gene>
<dbReference type="Gene3D" id="1.25.40.10">
    <property type="entry name" value="Tetratricopeptide repeat domain"/>
    <property type="match status" value="7"/>
</dbReference>
<dbReference type="NCBIfam" id="TIGR00756">
    <property type="entry name" value="PPR"/>
    <property type="match status" value="5"/>
</dbReference>
<feature type="repeat" description="PPR" evidence="3">
    <location>
        <begin position="330"/>
        <end position="364"/>
    </location>
</feature>
<dbReference type="Pfam" id="PF13041">
    <property type="entry name" value="PPR_2"/>
    <property type="match status" value="2"/>
</dbReference>
<dbReference type="PROSITE" id="PS51375">
    <property type="entry name" value="PPR"/>
    <property type="match status" value="6"/>
</dbReference>
<dbReference type="Proteomes" id="UP001152484">
    <property type="component" value="Unassembled WGS sequence"/>
</dbReference>
<dbReference type="Pfam" id="PF20431">
    <property type="entry name" value="E_motif"/>
    <property type="match status" value="1"/>
</dbReference>
<organism evidence="5 6">
    <name type="scientific">Cuscuta europaea</name>
    <name type="common">European dodder</name>
    <dbReference type="NCBI Taxonomy" id="41803"/>
    <lineage>
        <taxon>Eukaryota</taxon>
        <taxon>Viridiplantae</taxon>
        <taxon>Streptophyta</taxon>
        <taxon>Embryophyta</taxon>
        <taxon>Tracheophyta</taxon>
        <taxon>Spermatophyta</taxon>
        <taxon>Magnoliopsida</taxon>
        <taxon>eudicotyledons</taxon>
        <taxon>Gunneridae</taxon>
        <taxon>Pentapetalae</taxon>
        <taxon>asterids</taxon>
        <taxon>lamiids</taxon>
        <taxon>Solanales</taxon>
        <taxon>Convolvulaceae</taxon>
        <taxon>Cuscuteae</taxon>
        <taxon>Cuscuta</taxon>
        <taxon>Cuscuta subgen. Cuscuta</taxon>
    </lineage>
</organism>
<dbReference type="InterPro" id="IPR046960">
    <property type="entry name" value="PPR_At4g14850-like_plant"/>
</dbReference>
<evidence type="ECO:0000256" key="3">
    <source>
        <dbReference type="PROSITE-ProRule" id="PRU00708"/>
    </source>
</evidence>
<dbReference type="Pfam" id="PF14432">
    <property type="entry name" value="DYW_deaminase"/>
    <property type="match status" value="1"/>
</dbReference>
<comment type="similarity">
    <text evidence="1">Belongs to the PPR family. PCMP-H subfamily.</text>
</comment>
<dbReference type="InterPro" id="IPR011990">
    <property type="entry name" value="TPR-like_helical_dom_sf"/>
</dbReference>
<dbReference type="GO" id="GO:0008270">
    <property type="term" value="F:zinc ion binding"/>
    <property type="evidence" value="ECO:0007669"/>
    <property type="project" value="InterPro"/>
</dbReference>
<reference evidence="5" key="1">
    <citation type="submission" date="2022-07" db="EMBL/GenBank/DDBJ databases">
        <authorList>
            <person name="Macas J."/>
            <person name="Novak P."/>
            <person name="Neumann P."/>
        </authorList>
    </citation>
    <scope>NUCLEOTIDE SEQUENCE</scope>
</reference>
<dbReference type="EMBL" id="CAMAPE010000020">
    <property type="protein sequence ID" value="CAH9089391.1"/>
    <property type="molecule type" value="Genomic_DNA"/>
</dbReference>
<feature type="repeat" description="PPR" evidence="3">
    <location>
        <begin position="772"/>
        <end position="806"/>
    </location>
</feature>
<feature type="repeat" description="PPR" evidence="3">
    <location>
        <begin position="254"/>
        <end position="284"/>
    </location>
</feature>
<keyword evidence="2" id="KW-0677">Repeat</keyword>
<dbReference type="FunFam" id="1.25.40.10:FF:000381">
    <property type="entry name" value="Pentatricopeptide repeat-containing protein"/>
    <property type="match status" value="2"/>
</dbReference>
<dbReference type="InterPro" id="IPR046848">
    <property type="entry name" value="E_motif"/>
</dbReference>
<feature type="repeat" description="PPR" evidence="3">
    <location>
        <begin position="466"/>
        <end position="500"/>
    </location>
</feature>
<proteinExistence type="inferred from homology"/>
<dbReference type="InterPro" id="IPR002885">
    <property type="entry name" value="PPR_rpt"/>
</dbReference>
<name>A0A9P0Z7K2_CUSEU</name>
<feature type="domain" description="DYW" evidence="4">
    <location>
        <begin position="989"/>
        <end position="1081"/>
    </location>
</feature>
<dbReference type="InterPro" id="IPR046849">
    <property type="entry name" value="E2_motif"/>
</dbReference>
<evidence type="ECO:0000256" key="1">
    <source>
        <dbReference type="ARBA" id="ARBA00006643"/>
    </source>
</evidence>
<feature type="repeat" description="PPR" evidence="3">
    <location>
        <begin position="671"/>
        <end position="705"/>
    </location>
</feature>
<evidence type="ECO:0000256" key="2">
    <source>
        <dbReference type="ARBA" id="ARBA00022737"/>
    </source>
</evidence>
<dbReference type="PANTHER" id="PTHR47926:SF390">
    <property type="entry name" value="TETRATRICOPEPTIDE REPEAT-LIKE SUPERFAMILY PROTEIN"/>
    <property type="match status" value="1"/>
</dbReference>
<comment type="caution">
    <text evidence="5">The sequence shown here is derived from an EMBL/GenBank/DDBJ whole genome shotgun (WGS) entry which is preliminary data.</text>
</comment>
<accession>A0A9P0Z7K2</accession>
<feature type="repeat" description="PPR" evidence="3">
    <location>
        <begin position="150"/>
        <end position="184"/>
    </location>
</feature>